<gene>
    <name evidence="2" type="ORF">TIFTF001_037221</name>
    <name evidence="3" type="ORF">TIFTF001_037224</name>
    <name evidence="4" type="ORF">TIFTF001_037233</name>
    <name evidence="5" type="ORF">TIFTF001_037236</name>
</gene>
<proteinExistence type="predicted"/>
<sequence length="88" mass="9678">MTGKPHLENGDKIIMPIFALMMRGKIKILKKAVSIVEADVVVDFALAKDYKKAGKPAAMEAMAEKVEDDDGLEKEESSFQAFTGKSFK</sequence>
<evidence type="ECO:0000313" key="6">
    <source>
        <dbReference type="Proteomes" id="UP001187192"/>
    </source>
</evidence>
<organism evidence="5 6">
    <name type="scientific">Ficus carica</name>
    <name type="common">Common fig</name>
    <dbReference type="NCBI Taxonomy" id="3494"/>
    <lineage>
        <taxon>Eukaryota</taxon>
        <taxon>Viridiplantae</taxon>
        <taxon>Streptophyta</taxon>
        <taxon>Embryophyta</taxon>
        <taxon>Tracheophyta</taxon>
        <taxon>Spermatophyta</taxon>
        <taxon>Magnoliopsida</taxon>
        <taxon>eudicotyledons</taxon>
        <taxon>Gunneridae</taxon>
        <taxon>Pentapetalae</taxon>
        <taxon>rosids</taxon>
        <taxon>fabids</taxon>
        <taxon>Rosales</taxon>
        <taxon>Moraceae</taxon>
        <taxon>Ficeae</taxon>
        <taxon>Ficus</taxon>
    </lineage>
</organism>
<evidence type="ECO:0000313" key="2">
    <source>
        <dbReference type="EMBL" id="GMN68164.1"/>
    </source>
</evidence>
<evidence type="ECO:0000313" key="5">
    <source>
        <dbReference type="EMBL" id="GMN68177.1"/>
    </source>
</evidence>
<keyword evidence="6" id="KW-1185">Reference proteome</keyword>
<feature type="region of interest" description="Disordered" evidence="1">
    <location>
        <begin position="66"/>
        <end position="88"/>
    </location>
</feature>
<comment type="caution">
    <text evidence="5">The sequence shown here is derived from an EMBL/GenBank/DDBJ whole genome shotgun (WGS) entry which is preliminary data.</text>
</comment>
<accession>A0AA88E4Y1</accession>
<dbReference type="Proteomes" id="UP001187192">
    <property type="component" value="Unassembled WGS sequence"/>
</dbReference>
<dbReference type="EMBL" id="BTGU01000565">
    <property type="protein sequence ID" value="GMN68177.1"/>
    <property type="molecule type" value="Genomic_DNA"/>
</dbReference>
<evidence type="ECO:0000313" key="3">
    <source>
        <dbReference type="EMBL" id="GMN68165.1"/>
    </source>
</evidence>
<dbReference type="AlphaFoldDB" id="A0AA88E4Y1"/>
<reference evidence="5" key="1">
    <citation type="submission" date="2023-07" db="EMBL/GenBank/DDBJ databases">
        <title>draft genome sequence of fig (Ficus carica).</title>
        <authorList>
            <person name="Takahashi T."/>
            <person name="Nishimura K."/>
        </authorList>
    </citation>
    <scope>NUCLEOTIDE SEQUENCE</scope>
</reference>
<evidence type="ECO:0000256" key="1">
    <source>
        <dbReference type="SAM" id="MobiDB-lite"/>
    </source>
</evidence>
<evidence type="ECO:0000313" key="4">
    <source>
        <dbReference type="EMBL" id="GMN68176.1"/>
    </source>
</evidence>
<dbReference type="EMBL" id="BTGU01000562">
    <property type="protein sequence ID" value="GMN68164.1"/>
    <property type="molecule type" value="Genomic_DNA"/>
</dbReference>
<feature type="compositionally biased region" description="Polar residues" evidence="1">
    <location>
        <begin position="78"/>
        <end position="88"/>
    </location>
</feature>
<protein>
    <submittedName>
        <fullName evidence="5">Uncharacterized protein</fullName>
    </submittedName>
</protein>
<dbReference type="EMBL" id="BTGU01000564">
    <property type="protein sequence ID" value="GMN68176.1"/>
    <property type="molecule type" value="Genomic_DNA"/>
</dbReference>
<name>A0AA88E4Y1_FICCA</name>
<dbReference type="EMBL" id="BTGU01000563">
    <property type="protein sequence ID" value="GMN68165.1"/>
    <property type="molecule type" value="Genomic_DNA"/>
</dbReference>